<dbReference type="InterPro" id="IPR036116">
    <property type="entry name" value="FN3_sf"/>
</dbReference>
<dbReference type="STRING" id="8078.ENSFHEP00000003341"/>
<dbReference type="InterPro" id="IPR003961">
    <property type="entry name" value="FN3_dom"/>
</dbReference>
<organism evidence="3 4">
    <name type="scientific">Fundulus heteroclitus</name>
    <name type="common">Killifish</name>
    <name type="synonym">Mummichog</name>
    <dbReference type="NCBI Taxonomy" id="8078"/>
    <lineage>
        <taxon>Eukaryota</taxon>
        <taxon>Metazoa</taxon>
        <taxon>Chordata</taxon>
        <taxon>Craniata</taxon>
        <taxon>Vertebrata</taxon>
        <taxon>Euteleostomi</taxon>
        <taxon>Actinopterygii</taxon>
        <taxon>Neopterygii</taxon>
        <taxon>Teleostei</taxon>
        <taxon>Neoteleostei</taxon>
        <taxon>Acanthomorphata</taxon>
        <taxon>Ovalentaria</taxon>
        <taxon>Atherinomorphae</taxon>
        <taxon>Cyprinodontiformes</taxon>
        <taxon>Fundulidae</taxon>
        <taxon>Fundulus</taxon>
    </lineage>
</organism>
<dbReference type="GO" id="GO:0098609">
    <property type="term" value="P:cell-cell adhesion"/>
    <property type="evidence" value="ECO:0007669"/>
    <property type="project" value="TreeGrafter"/>
</dbReference>
<dbReference type="FunFam" id="2.60.40.10:FF:000098">
    <property type="entry name" value="receptor-type tyrosine-protein phosphatase F isoform X1"/>
    <property type="match status" value="1"/>
</dbReference>
<dbReference type="PANTHER" id="PTHR44170:SF54">
    <property type="entry name" value="FI24025P1"/>
    <property type="match status" value="1"/>
</dbReference>
<keyword evidence="4" id="KW-1185">Reference proteome</keyword>
<dbReference type="InterPro" id="IPR013783">
    <property type="entry name" value="Ig-like_fold"/>
</dbReference>
<dbReference type="SUPFAM" id="SSF49265">
    <property type="entry name" value="Fibronectin type III"/>
    <property type="match status" value="1"/>
</dbReference>
<accession>A0A3Q2NVG7</accession>
<dbReference type="PANTHER" id="PTHR44170">
    <property type="entry name" value="PROTEIN SIDEKICK"/>
    <property type="match status" value="1"/>
</dbReference>
<evidence type="ECO:0000313" key="3">
    <source>
        <dbReference type="Ensembl" id="ENSFHEP00000003341.1"/>
    </source>
</evidence>
<dbReference type="Proteomes" id="UP000265000">
    <property type="component" value="Unplaced"/>
</dbReference>
<dbReference type="CDD" id="cd00063">
    <property type="entry name" value="FN3"/>
    <property type="match status" value="1"/>
</dbReference>
<sequence length="113" mass="12400">GLSDSATPPQDITCTSPSSTSILVSWAPPPLEFQNGIITGYSIQYSTMEGNRTAKRVDRIPPGSSPYLLENLEKWTEYGITVRALTEAGDGPESLQLLIRTEEDGMFPRQIQI</sequence>
<dbReference type="SMART" id="SM00060">
    <property type="entry name" value="FN3"/>
    <property type="match status" value="1"/>
</dbReference>
<feature type="domain" description="Fibronectin type-III" evidence="2">
    <location>
        <begin position="8"/>
        <end position="104"/>
    </location>
</feature>
<dbReference type="AlphaFoldDB" id="A0A3Q2NVG7"/>
<protein>
    <recommendedName>
        <fullName evidence="2">Fibronectin type-III domain-containing protein</fullName>
    </recommendedName>
</protein>
<dbReference type="Pfam" id="PF00041">
    <property type="entry name" value="fn3"/>
    <property type="match status" value="1"/>
</dbReference>
<dbReference type="GeneTree" id="ENSGT00940000153617"/>
<name>A0A3Q2NVG7_FUNHE</name>
<dbReference type="PRINTS" id="PR00014">
    <property type="entry name" value="FNTYPEIII"/>
</dbReference>
<evidence type="ECO:0000256" key="1">
    <source>
        <dbReference type="ARBA" id="ARBA00023157"/>
    </source>
</evidence>
<keyword evidence="1" id="KW-1015">Disulfide bond</keyword>
<evidence type="ECO:0000259" key="2">
    <source>
        <dbReference type="PROSITE" id="PS50853"/>
    </source>
</evidence>
<reference evidence="3" key="2">
    <citation type="submission" date="2025-09" db="UniProtKB">
        <authorList>
            <consortium name="Ensembl"/>
        </authorList>
    </citation>
    <scope>IDENTIFICATION</scope>
</reference>
<reference evidence="3" key="1">
    <citation type="submission" date="2025-08" db="UniProtKB">
        <authorList>
            <consortium name="Ensembl"/>
        </authorList>
    </citation>
    <scope>IDENTIFICATION</scope>
</reference>
<dbReference type="Ensembl" id="ENSFHET00000010713.1">
    <property type="protein sequence ID" value="ENSFHEP00000003341.1"/>
    <property type="gene ID" value="ENSFHEG00000004198.1"/>
</dbReference>
<dbReference type="PROSITE" id="PS50853">
    <property type="entry name" value="FN3"/>
    <property type="match status" value="1"/>
</dbReference>
<evidence type="ECO:0000313" key="4">
    <source>
        <dbReference type="Proteomes" id="UP000265000"/>
    </source>
</evidence>
<dbReference type="Gene3D" id="2.60.40.10">
    <property type="entry name" value="Immunoglobulins"/>
    <property type="match status" value="1"/>
</dbReference>
<proteinExistence type="predicted"/>